<feature type="transmembrane region" description="Helical" evidence="7">
    <location>
        <begin position="286"/>
        <end position="309"/>
    </location>
</feature>
<dbReference type="KEGG" id="alf:CFBP5473_17580"/>
<name>A0A4D7DTH7_9HYPH</name>
<dbReference type="RefSeq" id="WP_027674967.1">
    <property type="nucleotide sequence ID" value="NZ_CP039692.1"/>
</dbReference>
<feature type="transmembrane region" description="Helical" evidence="7">
    <location>
        <begin position="83"/>
        <end position="102"/>
    </location>
</feature>
<feature type="transmembrane region" description="Helical" evidence="7">
    <location>
        <begin position="208"/>
        <end position="236"/>
    </location>
</feature>
<reference evidence="9 11" key="2">
    <citation type="submission" date="2021-03" db="EMBL/GenBank/DDBJ databases">
        <title>Rapid diversification of plasmids in a genus of pathogenic and nitrogen fixing bacteria.</title>
        <authorList>
            <person name="Weisberg A.J."/>
            <person name="Miller M."/>
            <person name="Ream W."/>
            <person name="Grunwald N.J."/>
            <person name="Chang J.H."/>
        </authorList>
    </citation>
    <scope>NUCLEOTIDE SEQUENCE [LARGE SCALE GENOMIC DNA]</scope>
    <source>
        <strain evidence="9 11">AF3.44</strain>
    </source>
</reference>
<dbReference type="PANTHER" id="PTHR30250">
    <property type="entry name" value="PST FAMILY PREDICTED COLANIC ACID TRANSPORTER"/>
    <property type="match status" value="1"/>
</dbReference>
<dbReference type="AlphaFoldDB" id="A0A4D7DTH7"/>
<keyword evidence="11" id="KW-1185">Reference proteome</keyword>
<accession>A0A4D7DTH7</accession>
<keyword evidence="5 7" id="KW-1133">Transmembrane helix</keyword>
<comment type="similarity">
    <text evidence="2">Belongs to the polysaccharide synthase family.</text>
</comment>
<dbReference type="STRING" id="1367849.GCA_000518585_02187"/>
<feature type="transmembrane region" description="Helical" evidence="7">
    <location>
        <begin position="446"/>
        <end position="467"/>
    </location>
</feature>
<feature type="transmembrane region" description="Helical" evidence="7">
    <location>
        <begin position="384"/>
        <end position="404"/>
    </location>
</feature>
<gene>
    <name evidence="8" type="ORF">CFBP5473_17580</name>
    <name evidence="9" type="ORF">J5285_20755</name>
</gene>
<feature type="transmembrane region" description="Helical" evidence="7">
    <location>
        <begin position="114"/>
        <end position="137"/>
    </location>
</feature>
<evidence type="ECO:0000313" key="8">
    <source>
        <dbReference type="EMBL" id="QCI99778.1"/>
    </source>
</evidence>
<dbReference type="Pfam" id="PF13440">
    <property type="entry name" value="Polysacc_synt_3"/>
    <property type="match status" value="1"/>
</dbReference>
<dbReference type="PANTHER" id="PTHR30250:SF10">
    <property type="entry name" value="LIPOPOLYSACCHARIDE BIOSYNTHESIS PROTEIN WZXC"/>
    <property type="match status" value="1"/>
</dbReference>
<keyword evidence="3" id="KW-1003">Cell membrane</keyword>
<feature type="transmembrane region" description="Helical" evidence="7">
    <location>
        <begin position="321"/>
        <end position="345"/>
    </location>
</feature>
<proteinExistence type="inferred from homology"/>
<comment type="subcellular location">
    <subcellularLocation>
        <location evidence="1">Cell membrane</location>
        <topology evidence="1">Multi-pass membrane protein</topology>
    </subcellularLocation>
</comment>
<evidence type="ECO:0000313" key="9">
    <source>
        <dbReference type="EMBL" id="QYA09788.1"/>
    </source>
</evidence>
<evidence type="ECO:0000256" key="7">
    <source>
        <dbReference type="SAM" id="Phobius"/>
    </source>
</evidence>
<organism evidence="8 10">
    <name type="scientific">Agrobacterium larrymoorei</name>
    <dbReference type="NCBI Taxonomy" id="160699"/>
    <lineage>
        <taxon>Bacteria</taxon>
        <taxon>Pseudomonadati</taxon>
        <taxon>Pseudomonadota</taxon>
        <taxon>Alphaproteobacteria</taxon>
        <taxon>Hyphomicrobiales</taxon>
        <taxon>Rhizobiaceae</taxon>
        <taxon>Rhizobium/Agrobacterium group</taxon>
        <taxon>Agrobacterium</taxon>
    </lineage>
</organism>
<dbReference type="EMBL" id="CP072168">
    <property type="protein sequence ID" value="QYA09788.1"/>
    <property type="molecule type" value="Genomic_DNA"/>
</dbReference>
<evidence type="ECO:0000256" key="2">
    <source>
        <dbReference type="ARBA" id="ARBA00007430"/>
    </source>
</evidence>
<dbReference type="CDD" id="cd13127">
    <property type="entry name" value="MATE_tuaB_like"/>
    <property type="match status" value="1"/>
</dbReference>
<keyword evidence="4 7" id="KW-0812">Transmembrane</keyword>
<dbReference type="OrthoDB" id="7605542at2"/>
<evidence type="ECO:0000313" key="11">
    <source>
        <dbReference type="Proteomes" id="UP000826513"/>
    </source>
</evidence>
<dbReference type="GO" id="GO:0005886">
    <property type="term" value="C:plasma membrane"/>
    <property type="evidence" value="ECO:0007669"/>
    <property type="project" value="UniProtKB-SubCell"/>
</dbReference>
<sequence>MPPAPSVKTITANVGWSVLSKTGTFGLKFVTVPILARLLTPEEFGVVAVGLTVVQFLTMIAGAGLTSALIVEKEEDMDTIHTVFWANLAISCTMAAILYFGAEFFGGLLGAVESAYLLRIMAFLIPLQLAGDVAYSLLARRMNFSKDAIWSMTSESAAAILAVVLAFAGFGVWALIIQLFAAALIRLVGLYAVSRYKPRLVMKPKRLIPLLGFSSGLMGSEIANFVTFQSPMVIIARYLGLADAGAYSASNRFASIPNQVVLSAVMGVLFPAFSRMMDDKQRRRDALMFSTQVLTVILAPMMFGLWAVAEPAMLVIFGPNWAYAWPVLGLLALSKAILTPCSTFIPYLKGAGYGRVLFWSATIRAVLTTAAVWLAAIYGTLIDAMVWLCIVNAATLVAYSWAVFKASETPFFSGLYVSSRPMITAFIMALAVRYTLSLTEASLSHAYMQVLVGAVAGGVIYGVLVLLTERALLRKILGLVRDRRAKKAMAPEPA</sequence>
<feature type="transmembrane region" description="Helical" evidence="7">
    <location>
        <begin position="411"/>
        <end position="434"/>
    </location>
</feature>
<evidence type="ECO:0000256" key="4">
    <source>
        <dbReference type="ARBA" id="ARBA00022692"/>
    </source>
</evidence>
<dbReference type="Proteomes" id="UP000826513">
    <property type="component" value="Chromosome 2"/>
</dbReference>
<evidence type="ECO:0000256" key="3">
    <source>
        <dbReference type="ARBA" id="ARBA00022475"/>
    </source>
</evidence>
<evidence type="ECO:0000256" key="5">
    <source>
        <dbReference type="ARBA" id="ARBA00022989"/>
    </source>
</evidence>
<dbReference type="InterPro" id="IPR050833">
    <property type="entry name" value="Poly_Biosynth_Transport"/>
</dbReference>
<evidence type="ECO:0000256" key="6">
    <source>
        <dbReference type="ARBA" id="ARBA00023136"/>
    </source>
</evidence>
<protein>
    <submittedName>
        <fullName evidence="8">Lipopolysaccharide biosynthesis protein</fullName>
    </submittedName>
</protein>
<feature type="transmembrane region" description="Helical" evidence="7">
    <location>
        <begin position="357"/>
        <end position="378"/>
    </location>
</feature>
<evidence type="ECO:0000313" key="10">
    <source>
        <dbReference type="Proteomes" id="UP000298545"/>
    </source>
</evidence>
<dbReference type="EMBL" id="CP039692">
    <property type="protein sequence ID" value="QCI99778.1"/>
    <property type="molecule type" value="Genomic_DNA"/>
</dbReference>
<evidence type="ECO:0000256" key="1">
    <source>
        <dbReference type="ARBA" id="ARBA00004651"/>
    </source>
</evidence>
<reference evidence="8 10" key="1">
    <citation type="submission" date="2019-04" db="EMBL/GenBank/DDBJ databases">
        <title>Complete genome sequence of Agrobacterium larrymoorei CFBP5473.</title>
        <authorList>
            <person name="Haryono M."/>
            <person name="Chou L."/>
            <person name="Lin Y.-C."/>
            <person name="Lai E.-M."/>
            <person name="Kuo C.-H."/>
        </authorList>
    </citation>
    <scope>NUCLEOTIDE SEQUENCE [LARGE SCALE GENOMIC DNA]</scope>
    <source>
        <strain evidence="8 10">CFBP5473</strain>
    </source>
</reference>
<dbReference type="Proteomes" id="UP000298545">
    <property type="component" value="Chromosome linear"/>
</dbReference>
<keyword evidence="6 7" id="KW-0472">Membrane</keyword>
<feature type="transmembrane region" description="Helical" evidence="7">
    <location>
        <begin position="44"/>
        <end position="71"/>
    </location>
</feature>